<feature type="coiled-coil region" evidence="1">
    <location>
        <begin position="33"/>
        <end position="99"/>
    </location>
</feature>
<dbReference type="AlphaFoldDB" id="A0A9N8J3L5"/>
<accession>A0A9N8J3L5</accession>
<dbReference type="RefSeq" id="WP_180857755.1">
    <property type="nucleotide sequence ID" value="NZ_CAIJDE010000043.1"/>
</dbReference>
<name>A0A9N8J3L5_9FLAO</name>
<gene>
    <name evidence="2" type="ORF">FLAPXU55_02274</name>
</gene>
<keyword evidence="1" id="KW-0175">Coiled coil</keyword>
<organism evidence="2 3">
    <name type="scientific">Flavobacterium panici</name>
    <dbReference type="NCBI Taxonomy" id="2654843"/>
    <lineage>
        <taxon>Bacteria</taxon>
        <taxon>Pseudomonadati</taxon>
        <taxon>Bacteroidota</taxon>
        <taxon>Flavobacteriia</taxon>
        <taxon>Flavobacteriales</taxon>
        <taxon>Flavobacteriaceae</taxon>
        <taxon>Flavobacterium</taxon>
    </lineage>
</organism>
<dbReference type="EMBL" id="CAIJDE010000043">
    <property type="protein sequence ID" value="CAC9974577.1"/>
    <property type="molecule type" value="Genomic_DNA"/>
</dbReference>
<evidence type="ECO:0000313" key="3">
    <source>
        <dbReference type="Proteomes" id="UP000533639"/>
    </source>
</evidence>
<evidence type="ECO:0000256" key="1">
    <source>
        <dbReference type="SAM" id="Coils"/>
    </source>
</evidence>
<reference evidence="2 3" key="1">
    <citation type="submission" date="2020-06" db="EMBL/GenBank/DDBJ databases">
        <authorList>
            <person name="Criscuolo A."/>
        </authorList>
    </citation>
    <scope>NUCLEOTIDE SEQUENCE [LARGE SCALE GENOMIC DNA]</scope>
    <source>
        <strain evidence="2">PXU-55</strain>
    </source>
</reference>
<comment type="caution">
    <text evidence="2">The sequence shown here is derived from an EMBL/GenBank/DDBJ whole genome shotgun (WGS) entry which is preliminary data.</text>
</comment>
<dbReference type="Proteomes" id="UP000533639">
    <property type="component" value="Unassembled WGS sequence"/>
</dbReference>
<protein>
    <submittedName>
        <fullName evidence="2">Uncharacterized protein</fullName>
    </submittedName>
</protein>
<proteinExistence type="predicted"/>
<evidence type="ECO:0000313" key="2">
    <source>
        <dbReference type="EMBL" id="CAC9974577.1"/>
    </source>
</evidence>
<sequence length="884" mass="100317">MDDNKLHIIPKITFRETYDKAMGSLVLEQAETFSVTIAEYEKDEKEIKKLEKRKNTARDFAVKKWQQHAEEGWDKKKLEENYNANMQDWEKANKAIQALEEKYNDVNWCWQLVGSKLDYNNLSHNKSFTKGIYQIKNTGKQSIQFPKLLEGGGMAWLEAFHEKEGAVGNTPYGIYVQAYGTPKIIRAEWTDFNYEPIKGSVGFMSKVILHIYTRAMYGQEVDIQLIDRDLFDPNDVLNAFESETFRGEVNIFKIKKNEIGKEGVSDLLTKSNEINTDNIVEKEQYVQKIELEVLIDANWEKLAGSNLQIFCTIKSKQTDTFFEGFERNYLNVDANSLILTAEKEVSNKPVLVGQVETNVGAFHHCQYTGINLEYEKGDKTEKQELYKEDPGVSENPNIEVGLILGSDPKKFSIKVDEESDTEECIYKDKPEDHGKNIFTFDKSKLSKNISITKHEPKSIEGIAYFDYDKIKLFDYFFLTDSKLKDLPQINIDANTCRHKHKINLLTVPDIKWEAYILIMSKTSESFSHTGMPSDKDSFGDPIVTENGKPTRKNIFEIHQKKARETGVSAKKMSKDFTGELHIKASTNNGANSFDYGATIEDKLNVILSTLSSVKEVLDSLSHRDEAVKGKAQEAMQTLKDKNVIGSKLPVFIEFSFPTIRLGGGWYWDMDKKDGKIKCIGNLQFGFEPLIQGKGGIDLVAAADYIPVVKPVLVALRYVKVGAQWLSDNTPVKIDSELYFNLYVKGKIDLRQTIDFINSSNDKTDVKISLLLGIELGFKIKASIEKVIYTKSDKAGGEEISKTGFDGQLSAEVESGFVGTATGGRDEKGMYQQFSADFTGITLKVVGKLTIHRKKKQPKNYGLNEKFDLVDYYKDICKSDKIYVL</sequence>
<keyword evidence="3" id="KW-1185">Reference proteome</keyword>